<dbReference type="PANTHER" id="PTHR47074">
    <property type="entry name" value="BNAC02G40300D PROTEIN"/>
    <property type="match status" value="1"/>
</dbReference>
<dbReference type="Pfam" id="PF13456">
    <property type="entry name" value="RVT_3"/>
    <property type="match status" value="1"/>
</dbReference>
<accession>A0ABQ9KE65</accession>
<dbReference type="Proteomes" id="UP001174677">
    <property type="component" value="Chromosome 18"/>
</dbReference>
<dbReference type="InterPro" id="IPR012337">
    <property type="entry name" value="RNaseH-like_sf"/>
</dbReference>
<dbReference type="SUPFAM" id="SSF53098">
    <property type="entry name" value="Ribonuclease H-like"/>
    <property type="match status" value="1"/>
</dbReference>
<dbReference type="InterPro" id="IPR052929">
    <property type="entry name" value="RNase_H-like_EbsB-rel"/>
</dbReference>
<dbReference type="InterPro" id="IPR036397">
    <property type="entry name" value="RNaseH_sf"/>
</dbReference>
<gene>
    <name evidence="2" type="ORF">P3X46_032718</name>
</gene>
<proteinExistence type="predicted"/>
<feature type="domain" description="RNase H type-1" evidence="1">
    <location>
        <begin position="42"/>
        <end position="162"/>
    </location>
</feature>
<dbReference type="InterPro" id="IPR044730">
    <property type="entry name" value="RNase_H-like_dom_plant"/>
</dbReference>
<name>A0ABQ9KE65_HEVBR</name>
<dbReference type="EMBL" id="JARPOI010000018">
    <property type="protein sequence ID" value="KAJ9135547.1"/>
    <property type="molecule type" value="Genomic_DNA"/>
</dbReference>
<dbReference type="CDD" id="cd06222">
    <property type="entry name" value="RNase_H_like"/>
    <property type="match status" value="1"/>
</dbReference>
<keyword evidence="3" id="KW-1185">Reference proteome</keyword>
<evidence type="ECO:0000313" key="2">
    <source>
        <dbReference type="EMBL" id="KAJ9135547.1"/>
    </source>
</evidence>
<organism evidence="2 3">
    <name type="scientific">Hevea brasiliensis</name>
    <name type="common">Para rubber tree</name>
    <name type="synonym">Siphonia brasiliensis</name>
    <dbReference type="NCBI Taxonomy" id="3981"/>
    <lineage>
        <taxon>Eukaryota</taxon>
        <taxon>Viridiplantae</taxon>
        <taxon>Streptophyta</taxon>
        <taxon>Embryophyta</taxon>
        <taxon>Tracheophyta</taxon>
        <taxon>Spermatophyta</taxon>
        <taxon>Magnoliopsida</taxon>
        <taxon>eudicotyledons</taxon>
        <taxon>Gunneridae</taxon>
        <taxon>Pentapetalae</taxon>
        <taxon>rosids</taxon>
        <taxon>fabids</taxon>
        <taxon>Malpighiales</taxon>
        <taxon>Euphorbiaceae</taxon>
        <taxon>Crotonoideae</taxon>
        <taxon>Micrandreae</taxon>
        <taxon>Hevea</taxon>
    </lineage>
</organism>
<comment type="caution">
    <text evidence="2">The sequence shown here is derived from an EMBL/GenBank/DDBJ whole genome shotgun (WGS) entry which is preliminary data.</text>
</comment>
<dbReference type="Gene3D" id="3.30.420.10">
    <property type="entry name" value="Ribonuclease H-like superfamily/Ribonuclease H"/>
    <property type="match status" value="1"/>
</dbReference>
<evidence type="ECO:0000259" key="1">
    <source>
        <dbReference type="Pfam" id="PF13456"/>
    </source>
</evidence>
<protein>
    <recommendedName>
        <fullName evidence="1">RNase H type-1 domain-containing protein</fullName>
    </recommendedName>
</protein>
<evidence type="ECO:0000313" key="3">
    <source>
        <dbReference type="Proteomes" id="UP001174677"/>
    </source>
</evidence>
<reference evidence="2 3" key="1">
    <citation type="journal article" date="2023" name="Plant Biotechnol. J.">
        <title>Chromosome-level wild Hevea brasiliensis genome provides new tools for genomic-assisted breeding and valuable loci to elevate rubber yield.</title>
        <authorList>
            <person name="Cheng H."/>
            <person name="Song X."/>
            <person name="Hu Y."/>
            <person name="Wu T."/>
            <person name="Yang Q."/>
            <person name="An Z."/>
            <person name="Feng S."/>
            <person name="Deng Z."/>
            <person name="Wu W."/>
            <person name="Zeng X."/>
            <person name="Tu M."/>
            <person name="Wang X."/>
            <person name="Huang H."/>
        </authorList>
    </citation>
    <scope>NUCLEOTIDE SEQUENCE [LARGE SCALE GENOMIC DNA]</scope>
    <source>
        <strain evidence="2">MT/VB/25A 57/8</strain>
    </source>
</reference>
<sequence>MKASTSLEEFRMSIQSSSPPQHPLVHRPSTWTPPHFPQIKINFDATVNKHRGFGAIASIARNNLGHPIAWFCKRIIRIIDPMVLELLACREAALLAKNKSFHLVCLEGDAQLVIQTTKGSIIQSDLHGIFNDITHLSSVLFDITFNCVPRAYNSAAHNLAKKILQDDSFEFNPLEQTNFVLFSLN</sequence>
<dbReference type="PANTHER" id="PTHR47074:SF61">
    <property type="entry name" value="RNASE H TYPE-1 DOMAIN-CONTAINING PROTEIN"/>
    <property type="match status" value="1"/>
</dbReference>
<dbReference type="InterPro" id="IPR002156">
    <property type="entry name" value="RNaseH_domain"/>
</dbReference>